<dbReference type="Gene3D" id="3.30.70.330">
    <property type="match status" value="1"/>
</dbReference>
<keyword evidence="1 2" id="KW-0694">RNA-binding</keyword>
<gene>
    <name evidence="5" type="ORF">NCLIV_011840</name>
</gene>
<dbReference type="VEuPathDB" id="ToxoDB:NCLIV_011840"/>
<name>F0V9V5_NEOCL</name>
<feature type="region of interest" description="Disordered" evidence="3">
    <location>
        <begin position="107"/>
        <end position="138"/>
    </location>
</feature>
<dbReference type="Proteomes" id="UP000007494">
    <property type="component" value="Chromosome IV"/>
</dbReference>
<dbReference type="RefSeq" id="XP_003880750.1">
    <property type="nucleotide sequence ID" value="XM_003880701.1"/>
</dbReference>
<evidence type="ECO:0000256" key="3">
    <source>
        <dbReference type="SAM" id="MobiDB-lite"/>
    </source>
</evidence>
<dbReference type="EMBL" id="FR823384">
    <property type="protein sequence ID" value="CBZ50717.1"/>
    <property type="molecule type" value="Genomic_DNA"/>
</dbReference>
<dbReference type="Pfam" id="PF00076">
    <property type="entry name" value="RRM_1"/>
    <property type="match status" value="1"/>
</dbReference>
<keyword evidence="6" id="KW-1185">Reference proteome</keyword>
<dbReference type="PANTHER" id="PTHR23236:SF92">
    <property type="entry name" value="POLYADENYLATE-BINDING PROTEIN 1"/>
    <property type="match status" value="1"/>
</dbReference>
<dbReference type="PANTHER" id="PTHR23236">
    <property type="entry name" value="EUKARYOTIC TRANSLATION INITIATION FACTOR 4B/4H"/>
    <property type="match status" value="1"/>
</dbReference>
<evidence type="ECO:0000313" key="5">
    <source>
        <dbReference type="EMBL" id="CBZ50717.1"/>
    </source>
</evidence>
<organism evidence="5 6">
    <name type="scientific">Neospora caninum (strain Liverpool)</name>
    <dbReference type="NCBI Taxonomy" id="572307"/>
    <lineage>
        <taxon>Eukaryota</taxon>
        <taxon>Sar</taxon>
        <taxon>Alveolata</taxon>
        <taxon>Apicomplexa</taxon>
        <taxon>Conoidasida</taxon>
        <taxon>Coccidia</taxon>
        <taxon>Eucoccidiorida</taxon>
        <taxon>Eimeriorina</taxon>
        <taxon>Sarcocystidae</taxon>
        <taxon>Neospora</taxon>
    </lineage>
</organism>
<reference evidence="6" key="1">
    <citation type="journal article" date="2012" name="PLoS Pathog.">
        <title>Comparative genomics of the apicomplexan parasites Toxoplasma gondii and Neospora caninum: Coccidia differing in host range and transmission strategy.</title>
        <authorList>
            <person name="Reid A.J."/>
            <person name="Vermont S.J."/>
            <person name="Cotton J.A."/>
            <person name="Harris D."/>
            <person name="Hill-Cawthorne G.A."/>
            <person name="Konen-Waisman S."/>
            <person name="Latham S.M."/>
            <person name="Mourier T."/>
            <person name="Norton R."/>
            <person name="Quail M.A."/>
            <person name="Sanders M."/>
            <person name="Shanmugam D."/>
            <person name="Sohal A."/>
            <person name="Wasmuth J.D."/>
            <person name="Brunk B."/>
            <person name="Grigg M.E."/>
            <person name="Howard J.C."/>
            <person name="Parkinson J."/>
            <person name="Roos D.S."/>
            <person name="Trees A.J."/>
            <person name="Berriman M."/>
            <person name="Pain A."/>
            <person name="Wastling J.M."/>
        </authorList>
    </citation>
    <scope>NUCLEOTIDE SEQUENCE [LARGE SCALE GENOMIC DNA]</scope>
    <source>
        <strain evidence="6">Liverpool</strain>
    </source>
</reference>
<dbReference type="FunCoup" id="F0V9V5">
    <property type="interactions" value="305"/>
</dbReference>
<evidence type="ECO:0000256" key="1">
    <source>
        <dbReference type="ARBA" id="ARBA00022884"/>
    </source>
</evidence>
<dbReference type="InterPro" id="IPR012677">
    <property type="entry name" value="Nucleotide-bd_a/b_plait_sf"/>
</dbReference>
<dbReference type="GeneID" id="13441746"/>
<dbReference type="OrthoDB" id="4726at2759"/>
<dbReference type="InterPro" id="IPR035979">
    <property type="entry name" value="RBD_domain_sf"/>
</dbReference>
<dbReference type="InterPro" id="IPR000504">
    <property type="entry name" value="RRM_dom"/>
</dbReference>
<dbReference type="eggNOG" id="KOG4209">
    <property type="taxonomic scope" value="Eukaryota"/>
</dbReference>
<dbReference type="GO" id="GO:0008143">
    <property type="term" value="F:poly(A) binding"/>
    <property type="evidence" value="ECO:0007669"/>
    <property type="project" value="TreeGrafter"/>
</dbReference>
<dbReference type="SUPFAM" id="SSF54928">
    <property type="entry name" value="RNA-binding domain, RBD"/>
    <property type="match status" value="1"/>
</dbReference>
<sequence>MEMHASGPTPSQLPDGERLPSAGYPNGGVEERKEDVTSSAFSFPAQKTAPANPVSGREGRDSGAVEPGARAEGMRALEEQVQNLDSDWDELQKLQYMTEEAAYSLVQSGASPHSAGAAGPTDGASPGGSQNVAGFANTDTDEVDRRSVYVGNVDYSSTPAELQEHFKSCGTINRITIMVDKYTGHPKGYAYIEFNSEAAVQNAILLSDTVFKQRQIKVVAKRKNIPGFARGRGWRGGRMAAAGGMMGRGRPKRSLNLERDRGARGGFRPIYRPRGGFARGYGRPY</sequence>
<dbReference type="InParanoid" id="F0V9V5"/>
<dbReference type="CDD" id="cd12306">
    <property type="entry name" value="RRM_II_PABPs"/>
    <property type="match status" value="1"/>
</dbReference>
<evidence type="ECO:0000259" key="4">
    <source>
        <dbReference type="PROSITE" id="PS50102"/>
    </source>
</evidence>
<proteinExistence type="predicted"/>
<evidence type="ECO:0000313" key="6">
    <source>
        <dbReference type="Proteomes" id="UP000007494"/>
    </source>
</evidence>
<protein>
    <recommendedName>
        <fullName evidence="4">RRM domain-containing protein</fullName>
    </recommendedName>
</protein>
<dbReference type="OMA" id="HFKGCGP"/>
<feature type="compositionally biased region" description="Low complexity" evidence="3">
    <location>
        <begin position="108"/>
        <end position="120"/>
    </location>
</feature>
<dbReference type="PROSITE" id="PS50102">
    <property type="entry name" value="RRM"/>
    <property type="match status" value="1"/>
</dbReference>
<evidence type="ECO:0000256" key="2">
    <source>
        <dbReference type="PROSITE-ProRule" id="PRU00176"/>
    </source>
</evidence>
<feature type="domain" description="RRM" evidence="4">
    <location>
        <begin position="146"/>
        <end position="223"/>
    </location>
</feature>
<accession>F0V9V5</accession>
<dbReference type="AlphaFoldDB" id="F0V9V5"/>
<feature type="region of interest" description="Disordered" evidence="3">
    <location>
        <begin position="1"/>
        <end position="70"/>
    </location>
</feature>
<dbReference type="SMART" id="SM00360">
    <property type="entry name" value="RRM"/>
    <property type="match status" value="1"/>
</dbReference>